<sequence length="135" mass="14585">MAVWGIVSGLTAAVHNYTGLVLVRFFLGFVEAPYFPGALFLLSSWYTREELALRTSILYAGSLLSGGFGGLVGAGVQAGLNGARGIVSWRTRWLSPEERAIATKRLQYTSGSQDTERGSLFSGVKMAVMDYKVVL</sequence>
<dbReference type="PANTHER" id="PTHR43791:SF92">
    <property type="entry name" value="AGL026WP"/>
    <property type="match status" value="1"/>
</dbReference>
<evidence type="ECO:0000256" key="2">
    <source>
        <dbReference type="ARBA" id="ARBA00022448"/>
    </source>
</evidence>
<comment type="caution">
    <text evidence="7">The sequence shown here is derived from an EMBL/GenBank/DDBJ whole genome shotgun (WGS) entry which is preliminary data.</text>
</comment>
<reference evidence="7 8" key="1">
    <citation type="submission" date="2018-05" db="EMBL/GenBank/DDBJ databases">
        <title>Genome sequencing and assembly of the regulated plant pathogen Lachnellula willkommii and related sister species for the development of diagnostic species identification markers.</title>
        <authorList>
            <person name="Giroux E."/>
            <person name="Bilodeau G."/>
        </authorList>
    </citation>
    <scope>NUCLEOTIDE SEQUENCE [LARGE SCALE GENOMIC DNA]</scope>
    <source>
        <strain evidence="7 8">CBS 160.35</strain>
    </source>
</reference>
<dbReference type="AlphaFoldDB" id="A0A8H8UJK4"/>
<evidence type="ECO:0000256" key="4">
    <source>
        <dbReference type="ARBA" id="ARBA00022989"/>
    </source>
</evidence>
<dbReference type="InterPro" id="IPR011701">
    <property type="entry name" value="MFS"/>
</dbReference>
<dbReference type="Proteomes" id="UP000443090">
    <property type="component" value="Unassembled WGS sequence"/>
</dbReference>
<organism evidence="7 8">
    <name type="scientific">Lachnellula occidentalis</name>
    <dbReference type="NCBI Taxonomy" id="215460"/>
    <lineage>
        <taxon>Eukaryota</taxon>
        <taxon>Fungi</taxon>
        <taxon>Dikarya</taxon>
        <taxon>Ascomycota</taxon>
        <taxon>Pezizomycotina</taxon>
        <taxon>Leotiomycetes</taxon>
        <taxon>Helotiales</taxon>
        <taxon>Lachnaceae</taxon>
        <taxon>Lachnellula</taxon>
    </lineage>
</organism>
<keyword evidence="5 6" id="KW-0472">Membrane</keyword>
<protein>
    <submittedName>
        <fullName evidence="7">MFS transporter</fullName>
    </submittedName>
</protein>
<feature type="transmembrane region" description="Helical" evidence="6">
    <location>
        <begin position="21"/>
        <end position="45"/>
    </location>
</feature>
<keyword evidence="4 6" id="KW-1133">Transmembrane helix</keyword>
<dbReference type="Pfam" id="PF07690">
    <property type="entry name" value="MFS_1"/>
    <property type="match status" value="1"/>
</dbReference>
<dbReference type="PANTHER" id="PTHR43791">
    <property type="entry name" value="PERMEASE-RELATED"/>
    <property type="match status" value="1"/>
</dbReference>
<name>A0A8H8UJK4_9HELO</name>
<keyword evidence="3 6" id="KW-0812">Transmembrane</keyword>
<proteinExistence type="predicted"/>
<keyword evidence="8" id="KW-1185">Reference proteome</keyword>
<evidence type="ECO:0000256" key="3">
    <source>
        <dbReference type="ARBA" id="ARBA00022692"/>
    </source>
</evidence>
<dbReference type="SUPFAM" id="SSF103473">
    <property type="entry name" value="MFS general substrate transporter"/>
    <property type="match status" value="1"/>
</dbReference>
<dbReference type="Gene3D" id="1.20.1250.20">
    <property type="entry name" value="MFS general substrate transporter like domains"/>
    <property type="match status" value="1"/>
</dbReference>
<gene>
    <name evidence="7" type="primary">prlL_6</name>
    <name evidence="7" type="ORF">LOCC1_G002584</name>
</gene>
<accession>A0A8H8UJK4</accession>
<dbReference type="GO" id="GO:0016020">
    <property type="term" value="C:membrane"/>
    <property type="evidence" value="ECO:0007669"/>
    <property type="project" value="UniProtKB-SubCell"/>
</dbReference>
<evidence type="ECO:0000313" key="8">
    <source>
        <dbReference type="Proteomes" id="UP000443090"/>
    </source>
</evidence>
<evidence type="ECO:0000256" key="1">
    <source>
        <dbReference type="ARBA" id="ARBA00004141"/>
    </source>
</evidence>
<dbReference type="EMBL" id="QGMI01000107">
    <property type="protein sequence ID" value="TVY47160.1"/>
    <property type="molecule type" value="Genomic_DNA"/>
</dbReference>
<evidence type="ECO:0000256" key="6">
    <source>
        <dbReference type="SAM" id="Phobius"/>
    </source>
</evidence>
<evidence type="ECO:0000256" key="5">
    <source>
        <dbReference type="ARBA" id="ARBA00023136"/>
    </source>
</evidence>
<evidence type="ECO:0000313" key="7">
    <source>
        <dbReference type="EMBL" id="TVY47160.1"/>
    </source>
</evidence>
<feature type="transmembrane region" description="Helical" evidence="6">
    <location>
        <begin position="57"/>
        <end position="80"/>
    </location>
</feature>
<keyword evidence="2" id="KW-0813">Transport</keyword>
<comment type="subcellular location">
    <subcellularLocation>
        <location evidence="1">Membrane</location>
        <topology evidence="1">Multi-pass membrane protein</topology>
    </subcellularLocation>
</comment>
<dbReference type="OrthoDB" id="2250022at2759"/>
<dbReference type="GO" id="GO:0022857">
    <property type="term" value="F:transmembrane transporter activity"/>
    <property type="evidence" value="ECO:0007669"/>
    <property type="project" value="InterPro"/>
</dbReference>
<dbReference type="InterPro" id="IPR036259">
    <property type="entry name" value="MFS_trans_sf"/>
</dbReference>